<organism evidence="3 4">
    <name type="scientific">Candidatus Enterococcus lowellii</name>
    <dbReference type="NCBI Taxonomy" id="2230877"/>
    <lineage>
        <taxon>Bacteria</taxon>
        <taxon>Bacillati</taxon>
        <taxon>Bacillota</taxon>
        <taxon>Bacilli</taxon>
        <taxon>Lactobacillales</taxon>
        <taxon>Enterococcaceae</taxon>
        <taxon>Enterococcus</taxon>
    </lineage>
</organism>
<feature type="transmembrane region" description="Helical" evidence="1">
    <location>
        <begin position="80"/>
        <end position="99"/>
    </location>
</feature>
<dbReference type="InterPro" id="IPR031308">
    <property type="entry name" value="UCP028777"/>
</dbReference>
<dbReference type="PIRSF" id="PIRSF028777">
    <property type="entry name" value="UCP028777"/>
    <property type="match status" value="1"/>
</dbReference>
<dbReference type="InterPro" id="IPR005185">
    <property type="entry name" value="YccF"/>
</dbReference>
<dbReference type="Pfam" id="PF03733">
    <property type="entry name" value="YccF"/>
    <property type="match status" value="2"/>
</dbReference>
<evidence type="ECO:0000313" key="3">
    <source>
        <dbReference type="EMBL" id="WYJ78466.1"/>
    </source>
</evidence>
<dbReference type="EMBL" id="CP147251">
    <property type="protein sequence ID" value="WYJ78466.1"/>
    <property type="molecule type" value="Genomic_DNA"/>
</dbReference>
<keyword evidence="1" id="KW-1133">Transmembrane helix</keyword>
<feature type="domain" description="Inner membrane component" evidence="2">
    <location>
        <begin position="4"/>
        <end position="54"/>
    </location>
</feature>
<feature type="transmembrane region" description="Helical" evidence="1">
    <location>
        <begin position="6"/>
        <end position="35"/>
    </location>
</feature>
<gene>
    <name evidence="3" type="ORF">DOK78_003123</name>
</gene>
<protein>
    <recommendedName>
        <fullName evidence="2">Inner membrane component domain-containing protein</fullName>
    </recommendedName>
</protein>
<evidence type="ECO:0000256" key="1">
    <source>
        <dbReference type="SAM" id="Phobius"/>
    </source>
</evidence>
<dbReference type="RefSeq" id="WP_207871579.1">
    <property type="nucleotide sequence ID" value="NZ_CP147251.1"/>
</dbReference>
<dbReference type="Proteomes" id="UP000664701">
    <property type="component" value="Chromosome"/>
</dbReference>
<keyword evidence="4" id="KW-1185">Reference proteome</keyword>
<accession>A0ABZ2SRS7</accession>
<keyword evidence="1" id="KW-0472">Membrane</keyword>
<dbReference type="PANTHER" id="PTHR42903:SF1">
    <property type="entry name" value="INNER MEMBRANE PROTEIN YCCF"/>
    <property type="match status" value="1"/>
</dbReference>
<dbReference type="PANTHER" id="PTHR42903">
    <property type="entry name" value="INNER MEMBRANE PROTEIN YCCF"/>
    <property type="match status" value="1"/>
</dbReference>
<keyword evidence="1" id="KW-0812">Transmembrane</keyword>
<feature type="transmembrane region" description="Helical" evidence="1">
    <location>
        <begin position="56"/>
        <end position="74"/>
    </location>
</feature>
<dbReference type="NCBIfam" id="NF008740">
    <property type="entry name" value="PRK11770.1-2"/>
    <property type="match status" value="1"/>
</dbReference>
<feature type="domain" description="Inner membrane component" evidence="2">
    <location>
        <begin position="66"/>
        <end position="115"/>
    </location>
</feature>
<evidence type="ECO:0000313" key="4">
    <source>
        <dbReference type="Proteomes" id="UP000664701"/>
    </source>
</evidence>
<name>A0ABZ2SRS7_9ENTE</name>
<evidence type="ECO:0000259" key="2">
    <source>
        <dbReference type="Pfam" id="PF03733"/>
    </source>
</evidence>
<reference evidence="3 4" key="1">
    <citation type="submission" date="2024-03" db="EMBL/GenBank/DDBJ databases">
        <title>The Genome Sequence of Enterococcus sp. DIV2402.</title>
        <authorList>
            <consortium name="The Broad Institute Genomics Platform"/>
            <consortium name="The Broad Institute Microbial Omics Core"/>
            <consortium name="The Broad Institute Genomic Center for Infectious Diseases"/>
            <person name="Earl A."/>
            <person name="Manson A."/>
            <person name="Gilmore M."/>
            <person name="Schwartman J."/>
            <person name="Shea T."/>
            <person name="Abouelleil A."/>
            <person name="Cao P."/>
            <person name="Chapman S."/>
            <person name="Cusick C."/>
            <person name="Young S."/>
            <person name="Neafsey D."/>
            <person name="Nusbaum C."/>
            <person name="Birren B."/>
        </authorList>
    </citation>
    <scope>NUCLEOTIDE SEQUENCE [LARGE SCALE GENOMIC DNA]</scope>
    <source>
        <strain evidence="3 4">DIV2402</strain>
    </source>
</reference>
<sequence length="126" mass="13715">MKLLGNIIWFIFGGFVGGLGWVLAGLLWCITIIGIPIGIQCFKLAGLSFWPFGKDVVYSSSSVSLIVNIIWLIVSGLPLALTHIVSGLILYVTIIGIPFGKQSFKLAKLALMPFGARVIDEGSWRY</sequence>
<proteinExistence type="predicted"/>
<dbReference type="InterPro" id="IPR052937">
    <property type="entry name" value="Inner_membrane_protein"/>
</dbReference>